<dbReference type="Proteomes" id="UP000255279">
    <property type="component" value="Unassembled WGS sequence"/>
</dbReference>
<evidence type="ECO:0008006" key="6">
    <source>
        <dbReference type="Google" id="ProtNLM"/>
    </source>
</evidence>
<dbReference type="SUPFAM" id="SSF51735">
    <property type="entry name" value="NAD(P)-binding Rossmann-fold domains"/>
    <property type="match status" value="1"/>
</dbReference>
<evidence type="ECO:0000313" key="3">
    <source>
        <dbReference type="EMBL" id="STZ14180.1"/>
    </source>
</evidence>
<gene>
    <name evidence="2" type="ORF">B0181_01220</name>
    <name evidence="3" type="ORF">NCTC10293_01770</name>
</gene>
<feature type="compositionally biased region" description="Polar residues" evidence="1">
    <location>
        <begin position="99"/>
        <end position="117"/>
    </location>
</feature>
<dbReference type="STRING" id="34060.B0181_01220"/>
<dbReference type="EMBL" id="UGQE01000004">
    <property type="protein sequence ID" value="STZ14180.1"/>
    <property type="molecule type" value="Genomic_DNA"/>
</dbReference>
<reference evidence="3 5" key="2">
    <citation type="submission" date="2018-06" db="EMBL/GenBank/DDBJ databases">
        <authorList>
            <consortium name="Pathogen Informatics"/>
            <person name="Doyle S."/>
        </authorList>
    </citation>
    <scope>NUCLEOTIDE SEQUENCE [LARGE SCALE GENOMIC DNA]</scope>
    <source>
        <strain evidence="3 5">NCTC10293</strain>
    </source>
</reference>
<name>A0A1T0AAM0_9GAMM</name>
<evidence type="ECO:0000313" key="2">
    <source>
        <dbReference type="EMBL" id="OOR92784.1"/>
    </source>
</evidence>
<keyword evidence="4" id="KW-1185">Reference proteome</keyword>
<accession>A0A1T0AAM0</accession>
<proteinExistence type="predicted"/>
<feature type="region of interest" description="Disordered" evidence="1">
    <location>
        <begin position="99"/>
        <end position="123"/>
    </location>
</feature>
<sequence length="329" mass="35360">MANYVIIGQGGIGLALTERLADDLLSDLTGDLSAQTANSRIIGVSTSPKAYAQQARLGGRLCHRSINAATMDKAALVQAGLHLATHMVIVITPQSANSQTANLPNASSQTANPQTIEPSRKTSDRVKAYQDSYLAVCANLASLASEFGALQRIIFVSSTSVYGQNAGDIIDENTPPVHAAPTAQVLLQAENALVQAFGERAIIVRASGIYGRARTRLLRLATTAHTDGADCAHWTNRIMDTDLVAVLWRILHERTPKPLYLATDFTPASSFEVMAHLCKRLNLPAPIPKNADAGVQTGKKIISNLPREWLTFIDYQTGYDWVVCAQAGE</sequence>
<protein>
    <recommendedName>
        <fullName evidence="6">NAD-dependent epimerase/dehydratase domain-containing protein</fullName>
    </recommendedName>
</protein>
<dbReference type="AlphaFoldDB" id="A0A1T0AAM0"/>
<evidence type="ECO:0000313" key="5">
    <source>
        <dbReference type="Proteomes" id="UP000255279"/>
    </source>
</evidence>
<dbReference type="RefSeq" id="WP_078275676.1">
    <property type="nucleotide sequence ID" value="NZ_CAACXO010000045.1"/>
</dbReference>
<organism evidence="2 4">
    <name type="scientific">Moraxella caviae</name>
    <dbReference type="NCBI Taxonomy" id="34060"/>
    <lineage>
        <taxon>Bacteria</taxon>
        <taxon>Pseudomonadati</taxon>
        <taxon>Pseudomonadota</taxon>
        <taxon>Gammaproteobacteria</taxon>
        <taxon>Moraxellales</taxon>
        <taxon>Moraxellaceae</taxon>
        <taxon>Moraxella</taxon>
    </lineage>
</organism>
<evidence type="ECO:0000256" key="1">
    <source>
        <dbReference type="SAM" id="MobiDB-lite"/>
    </source>
</evidence>
<reference evidence="2 4" key="1">
    <citation type="submission" date="2017-02" db="EMBL/GenBank/DDBJ databases">
        <title>Draft genome sequence of Moraxella caviae CCUG 355 type strain.</title>
        <authorList>
            <person name="Engstrom-Jakobsson H."/>
            <person name="Salva-Serra F."/>
            <person name="Thorell K."/>
            <person name="Gonzales-Siles L."/>
            <person name="Karlsson R."/>
            <person name="Boulund F."/>
            <person name="Engstrand L."/>
            <person name="Moore E."/>
        </authorList>
    </citation>
    <scope>NUCLEOTIDE SEQUENCE [LARGE SCALE GENOMIC DNA]</scope>
    <source>
        <strain evidence="2 4">CCUG 355</strain>
    </source>
</reference>
<dbReference type="EMBL" id="MUXU01000010">
    <property type="protein sequence ID" value="OOR92784.1"/>
    <property type="molecule type" value="Genomic_DNA"/>
</dbReference>
<dbReference type="Gene3D" id="3.40.50.720">
    <property type="entry name" value="NAD(P)-binding Rossmann-like Domain"/>
    <property type="match status" value="1"/>
</dbReference>
<dbReference type="OrthoDB" id="9808276at2"/>
<evidence type="ECO:0000313" key="4">
    <source>
        <dbReference type="Proteomes" id="UP000190435"/>
    </source>
</evidence>
<dbReference type="Proteomes" id="UP000190435">
    <property type="component" value="Unassembled WGS sequence"/>
</dbReference>
<dbReference type="InterPro" id="IPR036291">
    <property type="entry name" value="NAD(P)-bd_dom_sf"/>
</dbReference>